<keyword evidence="2" id="KW-1185">Reference proteome</keyword>
<dbReference type="Proteomes" id="UP000051739">
    <property type="component" value="Unassembled WGS sequence"/>
</dbReference>
<proteinExistence type="predicted"/>
<dbReference type="PATRIC" id="fig|1423749.3.peg.1723"/>
<dbReference type="EMBL" id="AZFN01000008">
    <property type="protein sequence ID" value="KRM02654.1"/>
    <property type="molecule type" value="Genomic_DNA"/>
</dbReference>
<organism evidence="1 2">
    <name type="scientific">Limosilactobacillus gastricus DSM 16045</name>
    <dbReference type="NCBI Taxonomy" id="1423749"/>
    <lineage>
        <taxon>Bacteria</taxon>
        <taxon>Bacillati</taxon>
        <taxon>Bacillota</taxon>
        <taxon>Bacilli</taxon>
        <taxon>Lactobacillales</taxon>
        <taxon>Lactobacillaceae</taxon>
        <taxon>Limosilactobacillus</taxon>
    </lineage>
</organism>
<evidence type="ECO:0000313" key="2">
    <source>
        <dbReference type="Proteomes" id="UP000051739"/>
    </source>
</evidence>
<accession>A0A0R1VB20</accession>
<dbReference type="AlphaFoldDB" id="A0A0R1VB20"/>
<protein>
    <submittedName>
        <fullName evidence="1">Uncharacterized protein</fullName>
    </submittedName>
</protein>
<name>A0A0R1VB20_9LACO</name>
<gene>
    <name evidence="1" type="ORF">FC60_GL001664</name>
</gene>
<reference evidence="1 2" key="1">
    <citation type="journal article" date="2015" name="Genome Announc.">
        <title>Expanding the biotechnology potential of lactobacilli through comparative genomics of 213 strains and associated genera.</title>
        <authorList>
            <person name="Sun Z."/>
            <person name="Harris H.M."/>
            <person name="McCann A."/>
            <person name="Guo C."/>
            <person name="Argimon S."/>
            <person name="Zhang W."/>
            <person name="Yang X."/>
            <person name="Jeffery I.B."/>
            <person name="Cooney J.C."/>
            <person name="Kagawa T.F."/>
            <person name="Liu W."/>
            <person name="Song Y."/>
            <person name="Salvetti E."/>
            <person name="Wrobel A."/>
            <person name="Rasinkangas P."/>
            <person name="Parkhill J."/>
            <person name="Rea M.C."/>
            <person name="O'Sullivan O."/>
            <person name="Ritari J."/>
            <person name="Douillard F.P."/>
            <person name="Paul Ross R."/>
            <person name="Yang R."/>
            <person name="Briner A.E."/>
            <person name="Felis G.E."/>
            <person name="de Vos W.M."/>
            <person name="Barrangou R."/>
            <person name="Klaenhammer T.R."/>
            <person name="Caufield P.W."/>
            <person name="Cui Y."/>
            <person name="Zhang H."/>
            <person name="O'Toole P.W."/>
        </authorList>
    </citation>
    <scope>NUCLEOTIDE SEQUENCE [LARGE SCALE GENOMIC DNA]</scope>
    <source>
        <strain evidence="1 2">DSM 16045</strain>
    </source>
</reference>
<comment type="caution">
    <text evidence="1">The sequence shown here is derived from an EMBL/GenBank/DDBJ whole genome shotgun (WGS) entry which is preliminary data.</text>
</comment>
<sequence>MFIKVCLGFFQADFLIPKNFLKNIRFHSLKIELKDDENIRDYHAFCMENDENLLGNFSKANQSS</sequence>
<evidence type="ECO:0000313" key="1">
    <source>
        <dbReference type="EMBL" id="KRM02654.1"/>
    </source>
</evidence>